<dbReference type="PROSITE" id="PS51257">
    <property type="entry name" value="PROKAR_LIPOPROTEIN"/>
    <property type="match status" value="1"/>
</dbReference>
<keyword evidence="2" id="KW-0789">Thiol protease inhibitor</keyword>
<gene>
    <name evidence="4" type="ORF">DJ533_17120</name>
</gene>
<dbReference type="STRING" id="1871111.GCA_001704615_03017"/>
<protein>
    <submittedName>
        <fullName evidence="4">Protease inhibitor I42 family protein</fullName>
    </submittedName>
</protein>
<dbReference type="OrthoDB" id="670336at2"/>
<dbReference type="GO" id="GO:0004869">
    <property type="term" value="F:cysteine-type endopeptidase inhibitor activity"/>
    <property type="evidence" value="ECO:0007669"/>
    <property type="project" value="UniProtKB-KW"/>
</dbReference>
<dbReference type="EMBL" id="CP029397">
    <property type="protein sequence ID" value="AWL30160.1"/>
    <property type="molecule type" value="Genomic_DNA"/>
</dbReference>
<dbReference type="PANTHER" id="PTHR36530:SF1">
    <property type="entry name" value="AMOEBIASIN-1"/>
    <property type="match status" value="1"/>
</dbReference>
<feature type="domain" description="Proteinase inhibitor I42 chagasin" evidence="3">
    <location>
        <begin position="45"/>
        <end position="132"/>
    </location>
</feature>
<dbReference type="Pfam" id="PF09394">
    <property type="entry name" value="Inhibitor_I42"/>
    <property type="match status" value="1"/>
</dbReference>
<keyword evidence="5" id="KW-1185">Reference proteome</keyword>
<evidence type="ECO:0000259" key="3">
    <source>
        <dbReference type="Pfam" id="PF09394"/>
    </source>
</evidence>
<dbReference type="AlphaFoldDB" id="A0A2S2FGX2"/>
<dbReference type="InterPro" id="IPR018990">
    <property type="entry name" value="Prot_inh_I42_chagasin"/>
</dbReference>
<name>A0A2S2FGX2_9GAMM</name>
<dbReference type="InterPro" id="IPR036331">
    <property type="entry name" value="Chagasin-like_sf"/>
</dbReference>
<evidence type="ECO:0000313" key="5">
    <source>
        <dbReference type="Proteomes" id="UP000245977"/>
    </source>
</evidence>
<reference evidence="4" key="1">
    <citation type="submission" date="2019-08" db="EMBL/GenBank/DDBJ databases">
        <title>The complete genome of Acinetobacter defluvii strain WCHAD010030.</title>
        <authorList>
            <person name="Hu Y."/>
            <person name="Qin J."/>
            <person name="Feng Y."/>
            <person name="Zong Z."/>
        </authorList>
    </citation>
    <scope>NUCLEOTIDE SEQUENCE</scope>
    <source>
        <strain evidence="4">WCHA30</strain>
    </source>
</reference>
<evidence type="ECO:0000256" key="2">
    <source>
        <dbReference type="ARBA" id="ARBA00022704"/>
    </source>
</evidence>
<dbReference type="Gene3D" id="2.60.40.2020">
    <property type="match status" value="1"/>
</dbReference>
<proteinExistence type="predicted"/>
<dbReference type="InterPro" id="IPR052781">
    <property type="entry name" value="Cys_protease_inhibitor_I42"/>
</dbReference>
<keyword evidence="1 4" id="KW-0646">Protease inhibitor</keyword>
<dbReference type="SUPFAM" id="SSF141066">
    <property type="entry name" value="ICP-like"/>
    <property type="match status" value="1"/>
</dbReference>
<organism evidence="4 5">
    <name type="scientific">Acinetobacter defluvii</name>
    <dbReference type="NCBI Taxonomy" id="1871111"/>
    <lineage>
        <taxon>Bacteria</taxon>
        <taxon>Pseudomonadati</taxon>
        <taxon>Pseudomonadota</taxon>
        <taxon>Gammaproteobacteria</taxon>
        <taxon>Moraxellales</taxon>
        <taxon>Moraxellaceae</taxon>
        <taxon>Acinetobacter</taxon>
    </lineage>
</organism>
<dbReference type="KEGG" id="adv:DJ533_17120"/>
<dbReference type="Proteomes" id="UP000245977">
    <property type="component" value="Chromosome"/>
</dbReference>
<evidence type="ECO:0000256" key="1">
    <source>
        <dbReference type="ARBA" id="ARBA00022690"/>
    </source>
</evidence>
<dbReference type="PANTHER" id="PTHR36530">
    <property type="entry name" value="INHIBITOR OF CYSTEINE PEPTIDASE"/>
    <property type="match status" value="1"/>
</dbReference>
<evidence type="ECO:0000313" key="4">
    <source>
        <dbReference type="EMBL" id="AWL30160.1"/>
    </source>
</evidence>
<accession>A0A2S2FGX2</accession>
<dbReference type="RefSeq" id="WP_065993732.1">
    <property type="nucleotide sequence ID" value="NZ_CP029397.2"/>
</dbReference>
<sequence length="135" mass="15171">MKGFWGVAALLTGMILTGCQSSSPTIDGQTHQYSVKQHCPALMEMKVGEIVEFSAPENPSTGYQWQLLQPLKNFKIEETYLQNDAEEGAVGVGGTKVFRFTALQAGHDYIELVHIRPWESSKQPDQQWQCRIRIS</sequence>